<evidence type="ECO:0000259" key="12">
    <source>
        <dbReference type="Pfam" id="PF01643"/>
    </source>
</evidence>
<comment type="function">
    <text evidence="11">Plays an essential role in chain termination during de novo fatty acid synthesis.</text>
</comment>
<keyword evidence="7 11" id="KW-0276">Fatty acid metabolism</keyword>
<keyword evidence="5 11" id="KW-0934">Plastid</keyword>
<protein>
    <recommendedName>
        <fullName evidence="11">Acyl-[acyl-carrier-protein] hydrolase</fullName>
        <ecNumber evidence="11">3.1.2.-</ecNumber>
    </recommendedName>
</protein>
<evidence type="ECO:0000256" key="1">
    <source>
        <dbReference type="ARBA" id="ARBA00004229"/>
    </source>
</evidence>
<evidence type="ECO:0000313" key="14">
    <source>
        <dbReference type="EMBL" id="KAK6920497.1"/>
    </source>
</evidence>
<dbReference type="PANTHER" id="PTHR31727">
    <property type="entry name" value="OLEOYL-ACYL CARRIER PROTEIN THIOESTERASE 1, CHLOROPLASTIC"/>
    <property type="match status" value="1"/>
</dbReference>
<dbReference type="SUPFAM" id="SSF54637">
    <property type="entry name" value="Thioesterase/thiol ester dehydrase-isomerase"/>
    <property type="match status" value="2"/>
</dbReference>
<evidence type="ECO:0000256" key="2">
    <source>
        <dbReference type="ARBA" id="ARBA00006500"/>
    </source>
</evidence>
<reference evidence="14 15" key="1">
    <citation type="submission" date="2023-12" db="EMBL/GenBank/DDBJ databases">
        <title>A high-quality genome assembly for Dillenia turbinata (Dilleniales).</title>
        <authorList>
            <person name="Chanderbali A."/>
        </authorList>
    </citation>
    <scope>NUCLEOTIDE SEQUENCE [LARGE SCALE GENOMIC DNA]</scope>
    <source>
        <strain evidence="14">LSX21</strain>
        <tissue evidence="14">Leaf</tissue>
    </source>
</reference>
<dbReference type="Proteomes" id="UP001370490">
    <property type="component" value="Unassembled WGS sequence"/>
</dbReference>
<evidence type="ECO:0000256" key="7">
    <source>
        <dbReference type="ARBA" id="ARBA00022832"/>
    </source>
</evidence>
<evidence type="ECO:0000256" key="10">
    <source>
        <dbReference type="ARBA" id="ARBA00023160"/>
    </source>
</evidence>
<keyword evidence="3 11" id="KW-0444">Lipid biosynthesis</keyword>
<evidence type="ECO:0000256" key="4">
    <source>
        <dbReference type="ARBA" id="ARBA00022528"/>
    </source>
</evidence>
<dbReference type="EMBL" id="JBAMMX010000020">
    <property type="protein sequence ID" value="KAK6920497.1"/>
    <property type="molecule type" value="Genomic_DNA"/>
</dbReference>
<dbReference type="InterPro" id="IPR049427">
    <property type="entry name" value="Acyl-ACP_TE_C"/>
</dbReference>
<keyword evidence="9 11" id="KW-0443">Lipid metabolism</keyword>
<dbReference type="InterPro" id="IPR029069">
    <property type="entry name" value="HotDog_dom_sf"/>
</dbReference>
<keyword evidence="10 11" id="KW-0275">Fatty acid biosynthesis</keyword>
<keyword evidence="15" id="KW-1185">Reference proteome</keyword>
<evidence type="ECO:0000256" key="5">
    <source>
        <dbReference type="ARBA" id="ARBA00022640"/>
    </source>
</evidence>
<keyword evidence="4 11" id="KW-0150">Chloroplast</keyword>
<evidence type="ECO:0000256" key="6">
    <source>
        <dbReference type="ARBA" id="ARBA00022801"/>
    </source>
</evidence>
<evidence type="ECO:0000256" key="3">
    <source>
        <dbReference type="ARBA" id="ARBA00022516"/>
    </source>
</evidence>
<dbReference type="PANTHER" id="PTHR31727:SF5">
    <property type="entry name" value="ACYL-[ACYL-CARRIER-PROTEIN] HYDROLASE"/>
    <property type="match status" value="1"/>
</dbReference>
<evidence type="ECO:0000313" key="15">
    <source>
        <dbReference type="Proteomes" id="UP001370490"/>
    </source>
</evidence>
<dbReference type="Gene3D" id="3.10.129.10">
    <property type="entry name" value="Hotdog Thioesterase"/>
    <property type="match status" value="1"/>
</dbReference>
<evidence type="ECO:0000256" key="8">
    <source>
        <dbReference type="ARBA" id="ARBA00022946"/>
    </source>
</evidence>
<dbReference type="Pfam" id="PF20791">
    <property type="entry name" value="Acyl-ACP_TE_C"/>
    <property type="match status" value="1"/>
</dbReference>
<evidence type="ECO:0000259" key="13">
    <source>
        <dbReference type="Pfam" id="PF20791"/>
    </source>
</evidence>
<dbReference type="CDD" id="cd00586">
    <property type="entry name" value="4HBT"/>
    <property type="match status" value="1"/>
</dbReference>
<dbReference type="AlphaFoldDB" id="A0AAN8V0T2"/>
<dbReference type="GO" id="GO:0009507">
    <property type="term" value="C:chloroplast"/>
    <property type="evidence" value="ECO:0007669"/>
    <property type="project" value="UniProtKB-SubCell"/>
</dbReference>
<evidence type="ECO:0000256" key="9">
    <source>
        <dbReference type="ARBA" id="ARBA00023098"/>
    </source>
</evidence>
<comment type="subcellular location">
    <subcellularLocation>
        <location evidence="1 11">Plastid</location>
        <location evidence="1 11">Chloroplast</location>
    </subcellularLocation>
</comment>
<dbReference type="EC" id="3.1.2.-" evidence="11"/>
<keyword evidence="6 11" id="KW-0378">Hydrolase</keyword>
<organism evidence="14 15">
    <name type="scientific">Dillenia turbinata</name>
    <dbReference type="NCBI Taxonomy" id="194707"/>
    <lineage>
        <taxon>Eukaryota</taxon>
        <taxon>Viridiplantae</taxon>
        <taxon>Streptophyta</taxon>
        <taxon>Embryophyta</taxon>
        <taxon>Tracheophyta</taxon>
        <taxon>Spermatophyta</taxon>
        <taxon>Magnoliopsida</taxon>
        <taxon>eudicotyledons</taxon>
        <taxon>Gunneridae</taxon>
        <taxon>Pentapetalae</taxon>
        <taxon>Dilleniales</taxon>
        <taxon>Dilleniaceae</taxon>
        <taxon>Dillenia</taxon>
    </lineage>
</organism>
<feature type="domain" description="Acyl-ACP thioesterase-like C-terminal" evidence="13">
    <location>
        <begin position="268"/>
        <end position="376"/>
    </location>
</feature>
<dbReference type="GO" id="GO:0016297">
    <property type="term" value="F:fatty acyl-[ACP] hydrolase activity"/>
    <property type="evidence" value="ECO:0007669"/>
    <property type="project" value="InterPro"/>
</dbReference>
<dbReference type="InterPro" id="IPR002864">
    <property type="entry name" value="Acyl-ACP_thioesterase_NHD"/>
</dbReference>
<dbReference type="GO" id="GO:0000036">
    <property type="term" value="F:acyl carrier activity"/>
    <property type="evidence" value="ECO:0007669"/>
    <property type="project" value="TreeGrafter"/>
</dbReference>
<comment type="similarity">
    <text evidence="2 11">Belongs to the acyl-ACP thioesterase family.</text>
</comment>
<sequence length="383" mass="43717">MATTIGSVRFLFQDSCKVQNSVSSVYSLQKSNVGRPNLWVKAHNGSGSFGNVKVINGTKVNGVNVGEASYLGIKRTQLPLETTGNNSINVVDDHAYMRGRFVEDRYVYRQTFIIRSYEIGPDKTATMETIMNLLQETALNHVMSSGLAGGGFGATREMSLRKLIWVVTRIHIQVEKYSSWGDMVEIDTWVDAAGKNGMRTDWIIRDYSTQQIITRATSTWVIMNRETRKLSKIPEQVKAEVQPFYLNRNVLPAVQSDLEKIDKLTDDTAQRVRSGLAPRWSDMDANLHVNNVKYIGWLLESVPVKVLEDYHLTSMTLEYRRECRQSNVLESLTTIRERTQEDSNVTNNSRAELESTHLLRMQDDKAEIIRAKSEWRRKHKHAL</sequence>
<accession>A0AAN8V0T2</accession>
<feature type="domain" description="Acyl-ACP thioesterase N-terminal hotdog" evidence="12">
    <location>
        <begin position="106"/>
        <end position="240"/>
    </location>
</feature>
<name>A0AAN8V0T2_9MAGN</name>
<evidence type="ECO:0000256" key="11">
    <source>
        <dbReference type="RuleBase" id="RU363096"/>
    </source>
</evidence>
<keyword evidence="8" id="KW-0809">Transit peptide</keyword>
<proteinExistence type="inferred from homology"/>
<gene>
    <name evidence="14" type="ORF">RJ641_014175</name>
</gene>
<dbReference type="Pfam" id="PF01643">
    <property type="entry name" value="Acyl-ACP_TE"/>
    <property type="match status" value="1"/>
</dbReference>
<dbReference type="InterPro" id="IPR045023">
    <property type="entry name" value="FATA/B"/>
</dbReference>
<comment type="caution">
    <text evidence="14">The sequence shown here is derived from an EMBL/GenBank/DDBJ whole genome shotgun (WGS) entry which is preliminary data.</text>
</comment>
<dbReference type="FunFam" id="3.10.129.10:FF:000014">
    <property type="entry name" value="Acyl-[acyl-carrier-protein] hydrolase"/>
    <property type="match status" value="1"/>
</dbReference>